<feature type="domain" description="Nitrite/Sulfite reductase ferredoxin-like" evidence="8">
    <location>
        <begin position="15"/>
        <end position="74"/>
    </location>
</feature>
<dbReference type="Gene3D" id="3.30.413.10">
    <property type="entry name" value="Sulfite Reductase Hemoprotein, domain 1"/>
    <property type="match status" value="1"/>
</dbReference>
<dbReference type="SUPFAM" id="SSF55124">
    <property type="entry name" value="Nitrite/Sulfite reductase N-terminal domain-like"/>
    <property type="match status" value="1"/>
</dbReference>
<keyword evidence="5" id="KW-0408">Iron</keyword>
<dbReference type="PROSITE" id="PS00365">
    <property type="entry name" value="NIR_SIR"/>
    <property type="match status" value="1"/>
</dbReference>
<dbReference type="InterPro" id="IPR005117">
    <property type="entry name" value="NiRdtase/SiRdtase_haem-b_fer"/>
</dbReference>
<dbReference type="SUPFAM" id="SSF56014">
    <property type="entry name" value="Nitrite and sulphite reductase 4Fe-4S domain-like"/>
    <property type="match status" value="1"/>
</dbReference>
<keyword evidence="2" id="KW-0349">Heme</keyword>
<dbReference type="InterPro" id="IPR045854">
    <property type="entry name" value="NO2/SO3_Rdtase_4Fe4S_sf"/>
</dbReference>
<keyword evidence="10" id="KW-1185">Reference proteome</keyword>
<dbReference type="PANTHER" id="PTHR43809:SF1">
    <property type="entry name" value="NITRITE REDUCTASE (NADH) LARGE SUBUNIT"/>
    <property type="match status" value="1"/>
</dbReference>
<proteinExistence type="predicted"/>
<keyword evidence="1" id="KW-0004">4Fe-4S</keyword>
<dbReference type="AlphaFoldDB" id="A0AAU9EY24"/>
<dbReference type="GO" id="GO:0051539">
    <property type="term" value="F:4 iron, 4 sulfur cluster binding"/>
    <property type="evidence" value="ECO:0007669"/>
    <property type="project" value="UniProtKB-KW"/>
</dbReference>
<reference evidence="9 10" key="1">
    <citation type="submission" date="2023-08" db="EMBL/GenBank/DDBJ databases">
        <title>Helicovermis profunda gen. nov., sp. nov., a novel mesophilic, fermentative bacterium within the Bacillota from a deep-sea hydrothermal vent chimney.</title>
        <authorList>
            <person name="Miyazaki U."/>
            <person name="Mizutani D."/>
            <person name="Hashimoto Y."/>
            <person name="Tame A."/>
            <person name="Sawayama S."/>
            <person name="Miyazaki J."/>
            <person name="Takai K."/>
            <person name="Nakagawa S."/>
        </authorList>
    </citation>
    <scope>NUCLEOTIDE SEQUENCE [LARGE SCALE GENOMIC DNA]</scope>
    <source>
        <strain evidence="9 10">S502</strain>
    </source>
</reference>
<keyword evidence="4" id="KW-0560">Oxidoreductase</keyword>
<dbReference type="EMBL" id="AP028654">
    <property type="protein sequence ID" value="BEP29960.1"/>
    <property type="molecule type" value="Genomic_DNA"/>
</dbReference>
<dbReference type="InterPro" id="IPR036136">
    <property type="entry name" value="Nit/Sulf_reduc_fer-like_dom_sf"/>
</dbReference>
<gene>
    <name evidence="9" type="ORF">HLPR_22910</name>
</gene>
<dbReference type="Proteomes" id="UP001321786">
    <property type="component" value="Chromosome"/>
</dbReference>
<evidence type="ECO:0000256" key="1">
    <source>
        <dbReference type="ARBA" id="ARBA00022485"/>
    </source>
</evidence>
<keyword evidence="6" id="KW-0411">Iron-sulfur</keyword>
<evidence type="ECO:0000256" key="6">
    <source>
        <dbReference type="ARBA" id="ARBA00023014"/>
    </source>
</evidence>
<dbReference type="GO" id="GO:0020037">
    <property type="term" value="F:heme binding"/>
    <property type="evidence" value="ECO:0007669"/>
    <property type="project" value="InterPro"/>
</dbReference>
<dbReference type="PANTHER" id="PTHR43809">
    <property type="entry name" value="NITRITE REDUCTASE (NADH) LARGE SUBUNIT"/>
    <property type="match status" value="1"/>
</dbReference>
<evidence type="ECO:0000256" key="2">
    <source>
        <dbReference type="ARBA" id="ARBA00022617"/>
    </source>
</evidence>
<name>A0AAU9EY24_9FIRM</name>
<organism evidence="9 10">
    <name type="scientific">Helicovermis profundi</name>
    <dbReference type="NCBI Taxonomy" id="3065157"/>
    <lineage>
        <taxon>Bacteria</taxon>
        <taxon>Bacillati</taxon>
        <taxon>Bacillota</taxon>
        <taxon>Clostridia</taxon>
        <taxon>Helicovermis</taxon>
    </lineage>
</organism>
<evidence type="ECO:0000313" key="10">
    <source>
        <dbReference type="Proteomes" id="UP001321786"/>
    </source>
</evidence>
<dbReference type="InterPro" id="IPR006067">
    <property type="entry name" value="NO2/SO3_Rdtase_4Fe4S_dom"/>
</dbReference>
<dbReference type="RefSeq" id="WP_338535567.1">
    <property type="nucleotide sequence ID" value="NZ_AP028654.1"/>
</dbReference>
<evidence type="ECO:0000259" key="8">
    <source>
        <dbReference type="Pfam" id="PF03460"/>
    </source>
</evidence>
<dbReference type="KEGG" id="hprf:HLPR_22910"/>
<dbReference type="Pfam" id="PF01077">
    <property type="entry name" value="NIR_SIR"/>
    <property type="match status" value="1"/>
</dbReference>
<dbReference type="InterPro" id="IPR017220">
    <property type="entry name" value="Sulphite_reductase_assimil"/>
</dbReference>
<sequence length="231" mass="25666">MNPKNAVLQKVRNNKRTYGITPRIPGGFVTPEILIKISEVSKKYNGTIKITSGQRITILGLNAEDIDNIWQELDMEPAILSSYSVKNVEICPASFCKRSRQNSMKLGLKLEKRFYGAPCPNRTKIGVVGCLNGCSSVHAKDIGLLANEEGFIVVAGGSAGYNQRLSDTIARNLSEDEAFCMVESIYEVYNEKADFGQKLGPFIDKIGLDSFKELVFKVYNSKLTKKEKINE</sequence>
<feature type="domain" description="Nitrite/sulphite reductase 4Fe-4S" evidence="7">
    <location>
        <begin position="85"/>
        <end position="218"/>
    </location>
</feature>
<dbReference type="GO" id="GO:0016491">
    <property type="term" value="F:oxidoreductase activity"/>
    <property type="evidence" value="ECO:0007669"/>
    <property type="project" value="UniProtKB-KW"/>
</dbReference>
<evidence type="ECO:0000313" key="9">
    <source>
        <dbReference type="EMBL" id="BEP29960.1"/>
    </source>
</evidence>
<dbReference type="Pfam" id="PF03460">
    <property type="entry name" value="NIR_SIR_ferr"/>
    <property type="match status" value="1"/>
</dbReference>
<evidence type="ECO:0000259" key="7">
    <source>
        <dbReference type="Pfam" id="PF01077"/>
    </source>
</evidence>
<dbReference type="Gene3D" id="3.90.480.20">
    <property type="match status" value="1"/>
</dbReference>
<keyword evidence="3" id="KW-0479">Metal-binding</keyword>
<evidence type="ECO:0000256" key="5">
    <source>
        <dbReference type="ARBA" id="ARBA00023004"/>
    </source>
</evidence>
<accession>A0AAU9EY24</accession>
<dbReference type="PIRSF" id="PIRSF037487">
    <property type="entry name" value="Sulfite_red_assimil"/>
    <property type="match status" value="1"/>
</dbReference>
<evidence type="ECO:0000256" key="4">
    <source>
        <dbReference type="ARBA" id="ARBA00023002"/>
    </source>
</evidence>
<evidence type="ECO:0000256" key="3">
    <source>
        <dbReference type="ARBA" id="ARBA00022723"/>
    </source>
</evidence>
<dbReference type="InterPro" id="IPR006066">
    <property type="entry name" value="NO2/SO3_Rdtase_FeS/sirohaem_BS"/>
</dbReference>
<protein>
    <submittedName>
        <fullName evidence="9">NAD(P)/FAD-dependent oxidoreductase</fullName>
    </submittedName>
</protein>
<dbReference type="GO" id="GO:0046872">
    <property type="term" value="F:metal ion binding"/>
    <property type="evidence" value="ECO:0007669"/>
    <property type="project" value="UniProtKB-KW"/>
</dbReference>
<dbReference type="InterPro" id="IPR052034">
    <property type="entry name" value="NasD-like"/>
</dbReference>